<evidence type="ECO:0000313" key="2">
    <source>
        <dbReference type="EMBL" id="RSU07864.1"/>
    </source>
</evidence>
<keyword evidence="1" id="KW-1133">Transmembrane helix</keyword>
<dbReference type="InterPro" id="IPR021707">
    <property type="entry name" value="DUF3290"/>
</dbReference>
<feature type="transmembrane region" description="Helical" evidence="1">
    <location>
        <begin position="47"/>
        <end position="66"/>
    </location>
</feature>
<evidence type="ECO:0008006" key="4">
    <source>
        <dbReference type="Google" id="ProtNLM"/>
    </source>
</evidence>
<dbReference type="OrthoDB" id="3191971at2"/>
<keyword evidence="1" id="KW-0812">Transmembrane</keyword>
<keyword evidence="3" id="KW-1185">Reference proteome</keyword>
<gene>
    <name evidence="2" type="ORF">CBF30_01085</name>
</gene>
<evidence type="ECO:0000256" key="1">
    <source>
        <dbReference type="SAM" id="Phobius"/>
    </source>
</evidence>
<name>A0A430AIQ0_9ENTE</name>
<accession>A0A430AIQ0</accession>
<proteinExistence type="predicted"/>
<comment type="caution">
    <text evidence="2">The sequence shown here is derived from an EMBL/GenBank/DDBJ whole genome shotgun (WGS) entry which is preliminary data.</text>
</comment>
<dbReference type="AlphaFoldDB" id="A0A430AIQ0"/>
<reference evidence="2 3" key="1">
    <citation type="submission" date="2017-05" db="EMBL/GenBank/DDBJ databases">
        <title>Vagococcus spp. assemblies.</title>
        <authorList>
            <person name="Gulvik C.A."/>
        </authorList>
    </citation>
    <scope>NUCLEOTIDE SEQUENCE [LARGE SCALE GENOMIC DNA]</scope>
    <source>
        <strain evidence="2 3">DSM 24756</strain>
    </source>
</reference>
<organism evidence="2 3">
    <name type="scientific">Vagococcus entomophilus</name>
    <dbReference type="NCBI Taxonomy" id="1160095"/>
    <lineage>
        <taxon>Bacteria</taxon>
        <taxon>Bacillati</taxon>
        <taxon>Bacillota</taxon>
        <taxon>Bacilli</taxon>
        <taxon>Lactobacillales</taxon>
        <taxon>Enterococcaceae</taxon>
        <taxon>Vagococcus</taxon>
    </lineage>
</organism>
<keyword evidence="1" id="KW-0472">Membrane</keyword>
<evidence type="ECO:0000313" key="3">
    <source>
        <dbReference type="Proteomes" id="UP000288669"/>
    </source>
</evidence>
<dbReference type="EMBL" id="NGJZ01000001">
    <property type="protein sequence ID" value="RSU07864.1"/>
    <property type="molecule type" value="Genomic_DNA"/>
</dbReference>
<protein>
    <recommendedName>
        <fullName evidence="4">DUF3290 domain-containing protein</fullName>
    </recommendedName>
</protein>
<dbReference type="Proteomes" id="UP000288669">
    <property type="component" value="Unassembled WGS sequence"/>
</dbReference>
<dbReference type="RefSeq" id="WP_126821900.1">
    <property type="nucleotide sequence ID" value="NZ_JBHLWU010000001.1"/>
</dbReference>
<sequence length="147" mass="17299">MTFYTYQYFQNQAQSNVYLKYGIILILLLALFFVVMKNFRNRVKTKYRDLTFILLLSIILLAGIQLNDYKLGRVNKDNNSKMLVFIDSASKNLEVNKKNIAINSTNLTDQMVIKIGERYYQVNFNTDYSSYNLEEAYIINDQINTKN</sequence>
<dbReference type="Pfam" id="PF11694">
    <property type="entry name" value="DUF3290"/>
    <property type="match status" value="1"/>
</dbReference>
<feature type="transmembrane region" description="Helical" evidence="1">
    <location>
        <begin position="18"/>
        <end position="35"/>
    </location>
</feature>